<keyword evidence="4 7" id="KW-0812">Transmembrane</keyword>
<organism evidence="9 10">
    <name type="scientific">Virgibacillus dokdonensis</name>
    <dbReference type="NCBI Taxonomy" id="302167"/>
    <lineage>
        <taxon>Bacteria</taxon>
        <taxon>Bacillati</taxon>
        <taxon>Bacillota</taxon>
        <taxon>Bacilli</taxon>
        <taxon>Bacillales</taxon>
        <taxon>Bacillaceae</taxon>
        <taxon>Virgibacillus</taxon>
    </lineage>
</organism>
<accession>A0A2K9J1X9</accession>
<feature type="transmembrane region" description="Helical" evidence="7">
    <location>
        <begin position="20"/>
        <end position="40"/>
    </location>
</feature>
<feature type="transmembrane region" description="Helical" evidence="7">
    <location>
        <begin position="351"/>
        <end position="376"/>
    </location>
</feature>
<dbReference type="KEGG" id="vpn:A21D_02688"/>
<evidence type="ECO:0000256" key="3">
    <source>
        <dbReference type="ARBA" id="ARBA00022475"/>
    </source>
</evidence>
<gene>
    <name evidence="9" type="primary">entS_2</name>
    <name evidence="9" type="ORF">A21D_02688</name>
</gene>
<feature type="transmembrane region" description="Helical" evidence="7">
    <location>
        <begin position="178"/>
        <end position="198"/>
    </location>
</feature>
<sequence>MEAISETSKTVPVLKNRNFLLLFIGSIFSAPGYYIYLIAAEWLMLTISENRVYFGMLFFAASVPRLLLLAVGGVVADRFNKRTILFIADSLRALFIAALLLFLYLNMVTVWHLIILAALFGIADAFSYPVTNSMTPLLLEEDQLQQGNSFIQMTMQISPILGPALGGVLLAVLGFKGVFSVACVMLLIGALTVLFIQLKQEKEESDAHSPWKDLKEGFLYVRQSDFIVSIMFIAFFINFFFSGPFSIGMPIIVKDVFDGSAISLATVQTAMGLGAMLGAILLAVKKVTNYRKVILVSLLVVGCLYTFIGMSNQLYMSAILVLCMAVLLQFVNIPIFTILQKTVDKSMLGRIMGLLITVTTGLIPISYVATSTLIALGVDIRYIMIGGGIFIVIIAMISFNFKRLRNLEIS</sequence>
<reference evidence="10" key="1">
    <citation type="submission" date="2016-11" db="EMBL/GenBank/DDBJ databases">
        <title>Complete genome sequence of Virgibacillus pantothenticus 21D, a halophilic bacterium isolated from the deep hypersaline anoxic basin Discovery in the Mediterranean Sea.</title>
        <authorList>
            <person name="Zeaiter Z."/>
            <person name="Booth J.M."/>
            <person name="Prosdocimi E.M."/>
            <person name="Mapelli F."/>
            <person name="Fusi M."/>
            <person name="Daffonchio D."/>
            <person name="Borin S."/>
            <person name="Crotti E."/>
        </authorList>
    </citation>
    <scope>NUCLEOTIDE SEQUENCE [LARGE SCALE GENOMIC DNA]</scope>
    <source>
        <strain evidence="10">21D</strain>
    </source>
</reference>
<feature type="transmembrane region" description="Helical" evidence="7">
    <location>
        <begin position="382"/>
        <end position="401"/>
    </location>
</feature>
<feature type="transmembrane region" description="Helical" evidence="7">
    <location>
        <begin position="261"/>
        <end position="283"/>
    </location>
</feature>
<dbReference type="EMBL" id="CP018622">
    <property type="protein sequence ID" value="AUJ25734.1"/>
    <property type="molecule type" value="Genomic_DNA"/>
</dbReference>
<evidence type="ECO:0000259" key="8">
    <source>
        <dbReference type="PROSITE" id="PS50850"/>
    </source>
</evidence>
<dbReference type="CDD" id="cd06173">
    <property type="entry name" value="MFS_MefA_like"/>
    <property type="match status" value="1"/>
</dbReference>
<keyword evidence="3" id="KW-1003">Cell membrane</keyword>
<dbReference type="PANTHER" id="PTHR23513:SF6">
    <property type="entry name" value="MAJOR FACILITATOR SUPERFAMILY ASSOCIATED DOMAIN-CONTAINING PROTEIN"/>
    <property type="match status" value="1"/>
</dbReference>
<feature type="transmembrane region" description="Helical" evidence="7">
    <location>
        <begin position="52"/>
        <end position="76"/>
    </location>
</feature>
<dbReference type="GO" id="GO:0005886">
    <property type="term" value="C:plasma membrane"/>
    <property type="evidence" value="ECO:0007669"/>
    <property type="project" value="UniProtKB-SubCell"/>
</dbReference>
<proteinExistence type="predicted"/>
<dbReference type="Gene3D" id="1.20.1250.20">
    <property type="entry name" value="MFS general substrate transporter like domains"/>
    <property type="match status" value="1"/>
</dbReference>
<protein>
    <submittedName>
        <fullName evidence="9">Enterobactin exporter EntS</fullName>
    </submittedName>
</protein>
<dbReference type="RefSeq" id="WP_077703043.1">
    <property type="nucleotide sequence ID" value="NZ_CP018622.1"/>
</dbReference>
<evidence type="ECO:0000256" key="4">
    <source>
        <dbReference type="ARBA" id="ARBA00022692"/>
    </source>
</evidence>
<evidence type="ECO:0000313" key="10">
    <source>
        <dbReference type="Proteomes" id="UP000234237"/>
    </source>
</evidence>
<dbReference type="PANTHER" id="PTHR23513">
    <property type="entry name" value="INTEGRAL MEMBRANE EFFLUX PROTEIN-RELATED"/>
    <property type="match status" value="1"/>
</dbReference>
<evidence type="ECO:0000256" key="6">
    <source>
        <dbReference type="ARBA" id="ARBA00023136"/>
    </source>
</evidence>
<dbReference type="InterPro" id="IPR020846">
    <property type="entry name" value="MFS_dom"/>
</dbReference>
<keyword evidence="5 7" id="KW-1133">Transmembrane helix</keyword>
<dbReference type="Proteomes" id="UP000234237">
    <property type="component" value="Chromosome"/>
</dbReference>
<evidence type="ECO:0000256" key="7">
    <source>
        <dbReference type="SAM" id="Phobius"/>
    </source>
</evidence>
<dbReference type="InterPro" id="IPR011701">
    <property type="entry name" value="MFS"/>
</dbReference>
<evidence type="ECO:0000313" key="9">
    <source>
        <dbReference type="EMBL" id="AUJ25734.1"/>
    </source>
</evidence>
<evidence type="ECO:0000256" key="5">
    <source>
        <dbReference type="ARBA" id="ARBA00022989"/>
    </source>
</evidence>
<comment type="subcellular location">
    <subcellularLocation>
        <location evidence="1">Cell membrane</location>
        <topology evidence="1">Multi-pass membrane protein</topology>
    </subcellularLocation>
</comment>
<feature type="transmembrane region" description="Helical" evidence="7">
    <location>
        <begin position="290"/>
        <end position="308"/>
    </location>
</feature>
<feature type="domain" description="Major facilitator superfamily (MFS) profile" evidence="8">
    <location>
        <begin position="18"/>
        <end position="410"/>
    </location>
</feature>
<dbReference type="PROSITE" id="PS50850">
    <property type="entry name" value="MFS"/>
    <property type="match status" value="1"/>
</dbReference>
<dbReference type="Pfam" id="PF07690">
    <property type="entry name" value="MFS_1"/>
    <property type="match status" value="1"/>
</dbReference>
<dbReference type="SUPFAM" id="SSF103473">
    <property type="entry name" value="MFS general substrate transporter"/>
    <property type="match status" value="1"/>
</dbReference>
<keyword evidence="2" id="KW-0813">Transport</keyword>
<keyword evidence="6 7" id="KW-0472">Membrane</keyword>
<evidence type="ECO:0000256" key="1">
    <source>
        <dbReference type="ARBA" id="ARBA00004651"/>
    </source>
</evidence>
<feature type="transmembrane region" description="Helical" evidence="7">
    <location>
        <begin position="219"/>
        <end position="241"/>
    </location>
</feature>
<name>A0A2K9J1X9_9BACI</name>
<dbReference type="GO" id="GO:0022857">
    <property type="term" value="F:transmembrane transporter activity"/>
    <property type="evidence" value="ECO:0007669"/>
    <property type="project" value="InterPro"/>
</dbReference>
<feature type="transmembrane region" description="Helical" evidence="7">
    <location>
        <begin position="314"/>
        <end position="339"/>
    </location>
</feature>
<dbReference type="STRING" id="302167.GCA_900166595_01497"/>
<dbReference type="AlphaFoldDB" id="A0A2K9J1X9"/>
<evidence type="ECO:0000256" key="2">
    <source>
        <dbReference type="ARBA" id="ARBA00022448"/>
    </source>
</evidence>
<dbReference type="InterPro" id="IPR036259">
    <property type="entry name" value="MFS_trans_sf"/>
</dbReference>